<dbReference type="RefSeq" id="WP_159260089.1">
    <property type="nucleotide sequence ID" value="NZ_CP041348.1"/>
</dbReference>
<evidence type="ECO:0000313" key="1">
    <source>
        <dbReference type="EMBL" id="QHC34185.1"/>
    </source>
</evidence>
<accession>A0A857FJ44</accession>
<dbReference type="OrthoDB" id="775526at2"/>
<proteinExistence type="predicted"/>
<organism evidence="1 2">
    <name type="scientific">Komagataeibacter xylinus</name>
    <name type="common">Gluconacetobacter xylinus</name>
    <dbReference type="NCBI Taxonomy" id="28448"/>
    <lineage>
        <taxon>Bacteria</taxon>
        <taxon>Pseudomonadati</taxon>
        <taxon>Pseudomonadota</taxon>
        <taxon>Alphaproteobacteria</taxon>
        <taxon>Acetobacterales</taxon>
        <taxon>Acetobacteraceae</taxon>
        <taxon>Komagataeibacter</taxon>
    </lineage>
</organism>
<dbReference type="Proteomes" id="UP000464674">
    <property type="component" value="Chromosome"/>
</dbReference>
<name>A0A857FJ44_KOMXY</name>
<protein>
    <submittedName>
        <fullName evidence="1">Uncharacterized protein</fullName>
    </submittedName>
</protein>
<dbReference type="AlphaFoldDB" id="A0A857FJ44"/>
<sequence>MIEEITIKVFSGNGCATDIFLGVSTEYPWFLNIIHPEKWARWYEAPDLFSAFQNMRLDLEKEGIRFLCIGACPDVIASGLSRNMSGGRKVYAIRHGEQADSRNIVDIFDYAPPERIGTVQQQRDFAARWLASVTHRR</sequence>
<gene>
    <name evidence="1" type="ORF">FMA36_00440</name>
</gene>
<reference evidence="1 2" key="1">
    <citation type="journal article" date="2020" name="Carbohydr. Polym.">
        <title>Characterization and optimization of production of bacterial cellulose from strain CGMCC 17276 based on whole-genome analysis.</title>
        <authorList>
            <person name="Lu T."/>
            <person name="Gao H."/>
            <person name="Liao B."/>
            <person name="Wu J."/>
            <person name="Zhang W."/>
            <person name="Huang J."/>
            <person name="Liu M."/>
            <person name="Huang J."/>
            <person name="Chang Z."/>
            <person name="Jin M."/>
            <person name="Yi Z."/>
            <person name="Jiang D."/>
        </authorList>
    </citation>
    <scope>NUCLEOTIDE SEQUENCE [LARGE SCALE GENOMIC DNA]</scope>
    <source>
        <strain evidence="1 2">CGMCC 17276</strain>
    </source>
</reference>
<evidence type="ECO:0000313" key="2">
    <source>
        <dbReference type="Proteomes" id="UP000464674"/>
    </source>
</evidence>
<dbReference type="EMBL" id="CP041348">
    <property type="protein sequence ID" value="QHC34185.1"/>
    <property type="molecule type" value="Genomic_DNA"/>
</dbReference>